<evidence type="ECO:0000313" key="13">
    <source>
        <dbReference type="Proteomes" id="UP000252884"/>
    </source>
</evidence>
<dbReference type="OrthoDB" id="9808891at2"/>
<dbReference type="RefSeq" id="WP_114466157.1">
    <property type="nucleotide sequence ID" value="NZ_QPJK01000001.1"/>
</dbReference>
<comment type="subcellular location">
    <subcellularLocation>
        <location evidence="2">Cytoplasm</location>
    </subcellularLocation>
</comment>
<dbReference type="AlphaFoldDB" id="A0A368Y7F1"/>
<dbReference type="PROSITE" id="PS50059">
    <property type="entry name" value="FKBP_PPIASE"/>
    <property type="match status" value="1"/>
</dbReference>
<evidence type="ECO:0000256" key="1">
    <source>
        <dbReference type="ARBA" id="ARBA00000971"/>
    </source>
</evidence>
<accession>A0A368Y7F1</accession>
<dbReference type="SUPFAM" id="SSF54534">
    <property type="entry name" value="FKBP-like"/>
    <property type="match status" value="1"/>
</dbReference>
<keyword evidence="7 9" id="KW-0413">Isomerase</keyword>
<evidence type="ECO:0000256" key="2">
    <source>
        <dbReference type="ARBA" id="ARBA00004496"/>
    </source>
</evidence>
<dbReference type="PANTHER" id="PTHR47861">
    <property type="entry name" value="FKBP-TYPE PEPTIDYL-PROLYL CIS-TRANS ISOMERASE SLYD"/>
    <property type="match status" value="1"/>
</dbReference>
<evidence type="ECO:0000256" key="7">
    <source>
        <dbReference type="ARBA" id="ARBA00023235"/>
    </source>
</evidence>
<sequence length="153" mass="15933">MTPDSAAAPVVHPGSFLTLHYRLAGPGGDIINTFGGKPATLSLGAGELSPAVEERLLGLAEGTHTHFELPAGAAFGERNPEMQQWVARGLLAKLGDPDEKYSVGDVVQFPTPDGTGSYAGAVIALKDTAVQFDFNHPLAGQPVTFEVQLIGVL</sequence>
<gene>
    <name evidence="12" type="ORF">DES41_101827</name>
</gene>
<evidence type="ECO:0000256" key="6">
    <source>
        <dbReference type="ARBA" id="ARBA00023186"/>
    </source>
</evidence>
<feature type="domain" description="PPIase FKBP-type" evidence="11">
    <location>
        <begin position="14"/>
        <end position="79"/>
    </location>
</feature>
<dbReference type="Proteomes" id="UP000252884">
    <property type="component" value="Unassembled WGS sequence"/>
</dbReference>
<comment type="function">
    <text evidence="8">Also involved in hydrogenase metallocenter assembly, probably by participating in the nickel insertion step. This function in hydrogenase biosynthesis requires chaperone activity and the presence of the metal-binding domain, but not PPIase activity.</text>
</comment>
<dbReference type="EMBL" id="QPJK01000001">
    <property type="protein sequence ID" value="RCW76221.1"/>
    <property type="molecule type" value="Genomic_DNA"/>
</dbReference>
<evidence type="ECO:0000256" key="4">
    <source>
        <dbReference type="ARBA" id="ARBA00022490"/>
    </source>
</evidence>
<keyword evidence="6" id="KW-0143">Chaperone</keyword>
<protein>
    <recommendedName>
        <fullName evidence="10">Peptidyl-prolyl cis-trans isomerase</fullName>
        <ecNumber evidence="10">5.2.1.8</ecNumber>
    </recommendedName>
</protein>
<dbReference type="InterPro" id="IPR046357">
    <property type="entry name" value="PPIase_dom_sf"/>
</dbReference>
<comment type="similarity">
    <text evidence="3 10">Belongs to the FKBP-type PPIase family.</text>
</comment>
<dbReference type="GO" id="GO:0003755">
    <property type="term" value="F:peptidyl-prolyl cis-trans isomerase activity"/>
    <property type="evidence" value="ECO:0007669"/>
    <property type="project" value="UniProtKB-UniRule"/>
</dbReference>
<dbReference type="InterPro" id="IPR001179">
    <property type="entry name" value="PPIase_FKBP_dom"/>
</dbReference>
<comment type="catalytic activity">
    <reaction evidence="1 9 10">
        <text>[protein]-peptidylproline (omega=180) = [protein]-peptidylproline (omega=0)</text>
        <dbReference type="Rhea" id="RHEA:16237"/>
        <dbReference type="Rhea" id="RHEA-COMP:10747"/>
        <dbReference type="Rhea" id="RHEA-COMP:10748"/>
        <dbReference type="ChEBI" id="CHEBI:83833"/>
        <dbReference type="ChEBI" id="CHEBI:83834"/>
        <dbReference type="EC" id="5.2.1.8"/>
    </reaction>
</comment>
<evidence type="ECO:0000256" key="3">
    <source>
        <dbReference type="ARBA" id="ARBA00006577"/>
    </source>
</evidence>
<evidence type="ECO:0000256" key="5">
    <source>
        <dbReference type="ARBA" id="ARBA00023110"/>
    </source>
</evidence>
<dbReference type="GO" id="GO:0042026">
    <property type="term" value="P:protein refolding"/>
    <property type="evidence" value="ECO:0007669"/>
    <property type="project" value="UniProtKB-ARBA"/>
</dbReference>
<dbReference type="PANTHER" id="PTHR47861:SF3">
    <property type="entry name" value="FKBP-TYPE PEPTIDYL-PROLYL CIS-TRANS ISOMERASE SLYD"/>
    <property type="match status" value="1"/>
</dbReference>
<evidence type="ECO:0000313" key="12">
    <source>
        <dbReference type="EMBL" id="RCW76221.1"/>
    </source>
</evidence>
<proteinExistence type="inferred from homology"/>
<evidence type="ECO:0000256" key="9">
    <source>
        <dbReference type="PROSITE-ProRule" id="PRU00277"/>
    </source>
</evidence>
<dbReference type="EC" id="5.2.1.8" evidence="10"/>
<dbReference type="GO" id="GO:0005737">
    <property type="term" value="C:cytoplasm"/>
    <property type="evidence" value="ECO:0007669"/>
    <property type="project" value="UniProtKB-SubCell"/>
</dbReference>
<name>A0A368Y7F1_9BURK</name>
<dbReference type="InterPro" id="IPR048261">
    <property type="entry name" value="SlpA/SlyD-like_ins_sf"/>
</dbReference>
<evidence type="ECO:0000256" key="8">
    <source>
        <dbReference type="ARBA" id="ARBA00037071"/>
    </source>
</evidence>
<comment type="caution">
    <text evidence="12">The sequence shown here is derived from an EMBL/GenBank/DDBJ whole genome shotgun (WGS) entry which is preliminary data.</text>
</comment>
<evidence type="ECO:0000259" key="11">
    <source>
        <dbReference type="PROSITE" id="PS50059"/>
    </source>
</evidence>
<organism evidence="12 13">
    <name type="scientific">Pseudorhodoferax soli</name>
    <dbReference type="NCBI Taxonomy" id="545864"/>
    <lineage>
        <taxon>Bacteria</taxon>
        <taxon>Pseudomonadati</taxon>
        <taxon>Pseudomonadota</taxon>
        <taxon>Betaproteobacteria</taxon>
        <taxon>Burkholderiales</taxon>
        <taxon>Comamonadaceae</taxon>
    </lineage>
</organism>
<dbReference type="Gene3D" id="3.10.50.40">
    <property type="match status" value="1"/>
</dbReference>
<keyword evidence="13" id="KW-1185">Reference proteome</keyword>
<keyword evidence="5 9" id="KW-0697">Rotamase</keyword>
<dbReference type="Pfam" id="PF00254">
    <property type="entry name" value="FKBP_C"/>
    <property type="match status" value="1"/>
</dbReference>
<reference evidence="12 13" key="1">
    <citation type="submission" date="2018-07" db="EMBL/GenBank/DDBJ databases">
        <title>Genomic Encyclopedia of Type Strains, Phase IV (KMG-IV): sequencing the most valuable type-strain genomes for metagenomic binning, comparative biology and taxonomic classification.</title>
        <authorList>
            <person name="Goeker M."/>
        </authorList>
    </citation>
    <scope>NUCLEOTIDE SEQUENCE [LARGE SCALE GENOMIC DNA]</scope>
    <source>
        <strain evidence="12 13">DSM 21634</strain>
    </source>
</reference>
<dbReference type="Gene3D" id="2.40.10.330">
    <property type="match status" value="1"/>
</dbReference>
<evidence type="ECO:0000256" key="10">
    <source>
        <dbReference type="RuleBase" id="RU003915"/>
    </source>
</evidence>
<keyword evidence="4" id="KW-0963">Cytoplasm</keyword>